<proteinExistence type="predicted"/>
<sequence>MTNLPTSGGSYTRDDKGALKHAEAAPKPAPAPKPEKKDADK</sequence>
<gene>
    <name evidence="2" type="ORF">rosmuc_03058</name>
</gene>
<evidence type="ECO:0000256" key="1">
    <source>
        <dbReference type="SAM" id="MobiDB-lite"/>
    </source>
</evidence>
<dbReference type="RefSeq" id="WP_281256568.1">
    <property type="nucleotide sequence ID" value="NZ_KN293975.1"/>
</dbReference>
<dbReference type="EMBL" id="AONH01000016">
    <property type="protein sequence ID" value="KGM86765.1"/>
    <property type="molecule type" value="Genomic_DNA"/>
</dbReference>
<feature type="region of interest" description="Disordered" evidence="1">
    <location>
        <begin position="1"/>
        <end position="41"/>
    </location>
</feature>
<comment type="caution">
    <text evidence="2">The sequence shown here is derived from an EMBL/GenBank/DDBJ whole genome shotgun (WGS) entry which is preliminary data.</text>
</comment>
<name>A0A0A0HHZ0_9RHOB</name>
<evidence type="ECO:0000313" key="2">
    <source>
        <dbReference type="EMBL" id="KGM86765.1"/>
    </source>
</evidence>
<dbReference type="Proteomes" id="UP000030021">
    <property type="component" value="Unassembled WGS sequence"/>
</dbReference>
<dbReference type="eggNOG" id="ENOG5031CE9">
    <property type="taxonomic scope" value="Bacteria"/>
</dbReference>
<protein>
    <submittedName>
        <fullName evidence="2">Uncharacterized protein</fullName>
    </submittedName>
</protein>
<feature type="compositionally biased region" description="Polar residues" evidence="1">
    <location>
        <begin position="1"/>
        <end position="10"/>
    </location>
</feature>
<dbReference type="HOGENOM" id="CLU_3276025_0_0_5"/>
<reference evidence="2 3" key="1">
    <citation type="submission" date="2013-01" db="EMBL/GenBank/DDBJ databases">
        <authorList>
            <person name="Fiebig A."/>
            <person name="Goeker M."/>
            <person name="Klenk H.-P.P."/>
        </authorList>
    </citation>
    <scope>NUCLEOTIDE SEQUENCE [LARGE SCALE GENOMIC DNA]</scope>
    <source>
        <strain evidence="2 3">DSM 17069</strain>
    </source>
</reference>
<dbReference type="AlphaFoldDB" id="A0A0A0HHZ0"/>
<feature type="compositionally biased region" description="Basic and acidic residues" evidence="1">
    <location>
        <begin position="12"/>
        <end position="24"/>
    </location>
</feature>
<evidence type="ECO:0000313" key="3">
    <source>
        <dbReference type="Proteomes" id="UP000030021"/>
    </source>
</evidence>
<accession>A0A0A0HHZ0</accession>
<organism evidence="2 3">
    <name type="scientific">Roseovarius mucosus DSM 17069</name>
    <dbReference type="NCBI Taxonomy" id="1288298"/>
    <lineage>
        <taxon>Bacteria</taxon>
        <taxon>Pseudomonadati</taxon>
        <taxon>Pseudomonadota</taxon>
        <taxon>Alphaproteobacteria</taxon>
        <taxon>Rhodobacterales</taxon>
        <taxon>Roseobacteraceae</taxon>
        <taxon>Roseovarius</taxon>
    </lineage>
</organism>
<dbReference type="PATRIC" id="fig|1288298.3.peg.3069"/>